<dbReference type="InterPro" id="IPR013783">
    <property type="entry name" value="Ig-like_fold"/>
</dbReference>
<evidence type="ECO:0000259" key="10">
    <source>
        <dbReference type="SMART" id="SM00460"/>
    </source>
</evidence>
<dbReference type="Gene3D" id="3.90.260.10">
    <property type="entry name" value="Transglutaminase-like"/>
    <property type="match status" value="1"/>
</dbReference>
<dbReference type="FunFam" id="3.90.260.10:FF:000001">
    <property type="entry name" value="Protein-glutamine gamma-glutamyltransferase 2"/>
    <property type="match status" value="1"/>
</dbReference>
<feature type="compositionally biased region" description="Basic and acidic residues" evidence="9">
    <location>
        <begin position="17"/>
        <end position="35"/>
    </location>
</feature>
<dbReference type="GeneTree" id="ENSGT01050000244939"/>
<organism evidence="11 12">
    <name type="scientific">Scleropages formosus</name>
    <name type="common">Asian bonytongue</name>
    <name type="synonym">Osteoglossum formosum</name>
    <dbReference type="NCBI Taxonomy" id="113540"/>
    <lineage>
        <taxon>Eukaryota</taxon>
        <taxon>Metazoa</taxon>
        <taxon>Chordata</taxon>
        <taxon>Craniata</taxon>
        <taxon>Vertebrata</taxon>
        <taxon>Euteleostomi</taxon>
        <taxon>Actinopterygii</taxon>
        <taxon>Neopterygii</taxon>
        <taxon>Teleostei</taxon>
        <taxon>Osteoglossocephala</taxon>
        <taxon>Osteoglossomorpha</taxon>
        <taxon>Osteoglossiformes</taxon>
        <taxon>Osteoglossidae</taxon>
        <taxon>Scleropages</taxon>
    </lineage>
</organism>
<dbReference type="EC" id="2.3.2.13" evidence="6"/>
<evidence type="ECO:0000256" key="3">
    <source>
        <dbReference type="ARBA" id="ARBA00022723"/>
    </source>
</evidence>
<dbReference type="SUPFAM" id="SSF81296">
    <property type="entry name" value="E set domains"/>
    <property type="match status" value="1"/>
</dbReference>
<keyword evidence="12" id="KW-1185">Reference proteome</keyword>
<reference evidence="11" key="3">
    <citation type="submission" date="2025-09" db="UniProtKB">
        <authorList>
            <consortium name="Ensembl"/>
        </authorList>
    </citation>
    <scope>IDENTIFICATION</scope>
</reference>
<dbReference type="SMART" id="SM00460">
    <property type="entry name" value="TGc"/>
    <property type="match status" value="1"/>
</dbReference>
<feature type="region of interest" description="Disordered" evidence="9">
    <location>
        <begin position="17"/>
        <end position="69"/>
    </location>
</feature>
<dbReference type="Ensembl" id="ENSSFOT00015002350.2">
    <property type="protein sequence ID" value="ENSSFOP00015002306.2"/>
    <property type="gene ID" value="ENSSFOG00015001398.2"/>
</dbReference>
<protein>
    <recommendedName>
        <fullName evidence="6">protein-glutamine gamma-glutamyltransferase</fullName>
        <ecNumber evidence="6">2.3.2.13</ecNumber>
    </recommendedName>
</protein>
<reference evidence="11 12" key="1">
    <citation type="submission" date="2019-04" db="EMBL/GenBank/DDBJ databases">
        <authorList>
            <consortium name="Wellcome Sanger Institute Data Sharing"/>
        </authorList>
    </citation>
    <scope>NUCLEOTIDE SEQUENCE [LARGE SCALE GENOMIC DNA]</scope>
</reference>
<evidence type="ECO:0000256" key="5">
    <source>
        <dbReference type="ARBA" id="ARBA00023315"/>
    </source>
</evidence>
<dbReference type="PANTHER" id="PTHR11590">
    <property type="entry name" value="PROTEIN-GLUTAMINE GAMMA-GLUTAMYLTRANSFERASE"/>
    <property type="match status" value="1"/>
</dbReference>
<dbReference type="AlphaFoldDB" id="A0A8C9QX72"/>
<feature type="active site" evidence="7">
    <location>
        <position position="319"/>
    </location>
</feature>
<evidence type="ECO:0000256" key="9">
    <source>
        <dbReference type="SAM" id="MobiDB-lite"/>
    </source>
</evidence>
<evidence type="ECO:0000256" key="2">
    <source>
        <dbReference type="ARBA" id="ARBA00022679"/>
    </source>
</evidence>
<evidence type="ECO:0000313" key="12">
    <source>
        <dbReference type="Proteomes" id="UP000694397"/>
    </source>
</evidence>
<dbReference type="InterPro" id="IPR036238">
    <property type="entry name" value="Transglutaminase_C_sf"/>
</dbReference>
<keyword evidence="3 8" id="KW-0479">Metal-binding</keyword>
<dbReference type="SUPFAM" id="SSF49309">
    <property type="entry name" value="Transglutaminase, two C-terminal domains"/>
    <property type="match status" value="2"/>
</dbReference>
<feature type="active site" evidence="7">
    <location>
        <position position="401"/>
    </location>
</feature>
<comment type="cofactor">
    <cofactor evidence="8">
        <name>Ca(2+)</name>
        <dbReference type="ChEBI" id="CHEBI:29108"/>
    </cofactor>
    <text evidence="8">Binds 1 Ca(2+) ion per subunit.</text>
</comment>
<dbReference type="PIRSF" id="PIRSF000459">
    <property type="entry name" value="TGM_EBP42"/>
    <property type="match status" value="1"/>
</dbReference>
<dbReference type="InterPro" id="IPR038765">
    <property type="entry name" value="Papain-like_cys_pep_sf"/>
</dbReference>
<evidence type="ECO:0000256" key="6">
    <source>
        <dbReference type="ARBA" id="ARBA00024222"/>
    </source>
</evidence>
<evidence type="ECO:0000256" key="8">
    <source>
        <dbReference type="PIRSR" id="PIRSR000459-2"/>
    </source>
</evidence>
<keyword evidence="4 8" id="KW-0106">Calcium</keyword>
<reference evidence="11" key="2">
    <citation type="submission" date="2025-08" db="UniProtKB">
        <authorList>
            <consortium name="Ensembl"/>
        </authorList>
    </citation>
    <scope>IDENTIFICATION</scope>
</reference>
<evidence type="ECO:0000256" key="4">
    <source>
        <dbReference type="ARBA" id="ARBA00022837"/>
    </source>
</evidence>
<feature type="binding site" evidence="8">
    <location>
        <position position="490"/>
    </location>
    <ligand>
        <name>Ca(2+)</name>
        <dbReference type="ChEBI" id="CHEBI:29108"/>
    </ligand>
</feature>
<dbReference type="InterPro" id="IPR023608">
    <property type="entry name" value="Transglutaminase_animal"/>
</dbReference>
<feature type="active site" evidence="7">
    <location>
        <position position="378"/>
    </location>
</feature>
<feature type="binding site" evidence="8">
    <location>
        <position position="496"/>
    </location>
    <ligand>
        <name>Ca(2+)</name>
        <dbReference type="ChEBI" id="CHEBI:29108"/>
    </ligand>
</feature>
<evidence type="ECO:0000256" key="7">
    <source>
        <dbReference type="PIRSR" id="PIRSR000459-1"/>
    </source>
</evidence>
<dbReference type="InterPro" id="IPR001102">
    <property type="entry name" value="Transglutaminase_N"/>
</dbReference>
<dbReference type="Gene3D" id="2.60.40.10">
    <property type="entry name" value="Immunoglobulins"/>
    <property type="match status" value="3"/>
</dbReference>
<dbReference type="InterPro" id="IPR008958">
    <property type="entry name" value="Transglutaminase_C"/>
</dbReference>
<dbReference type="Pfam" id="PF00868">
    <property type="entry name" value="Transglut_N"/>
    <property type="match status" value="1"/>
</dbReference>
<dbReference type="SUPFAM" id="SSF54001">
    <property type="entry name" value="Cysteine proteinases"/>
    <property type="match status" value="1"/>
</dbReference>
<dbReference type="InterPro" id="IPR002931">
    <property type="entry name" value="Transglutaminase-like"/>
</dbReference>
<dbReference type="GO" id="GO:0003810">
    <property type="term" value="F:protein-glutamine gamma-glutamyltransferase activity"/>
    <property type="evidence" value="ECO:0007669"/>
    <property type="project" value="UniProtKB-EC"/>
</dbReference>
<feature type="domain" description="Transglutaminase-like" evidence="10">
    <location>
        <begin position="311"/>
        <end position="404"/>
    </location>
</feature>
<dbReference type="GO" id="GO:0046872">
    <property type="term" value="F:metal ion binding"/>
    <property type="evidence" value="ECO:0007669"/>
    <property type="project" value="UniProtKB-KW"/>
</dbReference>
<evidence type="ECO:0000256" key="1">
    <source>
        <dbReference type="ARBA" id="ARBA00005968"/>
    </source>
</evidence>
<dbReference type="Proteomes" id="UP000694397">
    <property type="component" value="Chromosome 9"/>
</dbReference>
<keyword evidence="2" id="KW-0808">Transferase</keyword>
<sequence>SVLSSRSEAVTFSTMFRSEHPRRSSSHHEWRHNKENSNALADDVPEFQAYDGTPRSQMPDDLQEEQNRREHHTDLFASPNLIVRRGQEFRISITFDGPYNPSKDGFYVEFRIGVNPQIHKQTAIIVSPNQDNKGPWQSQLLENKGNIIEMGITPSANCIVGKFLMYAVVVAPTGLIRDKENSSEIYILFNSWAPDDTVFMHDDTERMEYVLNQVGTIYCGSISNVMKRPWHYGQFENGILDACLYLMDDATIPLISRGDPVVVARQGSAKLNSQDDNGVLTGKWSEDYSHGRAPTSWTGSVEILHLYASNGVPVNYAQCWVYAGVFNTFLRCLGIPSRVITNYNSAHDNDRSLKTDIIVDCNGKIDKKYTKDSIWNFHCWNECYMARPDLPLDFGGWQVVDATPQETSDGLYRCGPAPLYGIKQGVICYPYDSPFVFAEVNSDVIFYKRDKYGKLTKVSVNETYVGKMLLTKAIGQDVPINITELYKFPEGKFEGERLALQMAESYGTEKDRSVLPKVDVEMKVTVKPVTLGEDFQLVLIFQSLGRSLYNVDVFVSGNVMYYTGVSGPEFMSTTLQVQVDPSRPTVDVRSEEYMNKLFGHGNLHFFITGKVKETGHMLNIMHPVSLISPQLTVKVTGVPQVNQRMFVTVEFTNNFGFSLKDVTLTVEGTWVLPPKTKTYSSIAPASTITWTQSFIPMDPGLKMLMACLDCEYLRQVCGTASVYINV</sequence>
<feature type="binding site" evidence="8">
    <location>
        <position position="443"/>
    </location>
    <ligand>
        <name>Ca(2+)</name>
        <dbReference type="ChEBI" id="CHEBI:29108"/>
    </ligand>
</feature>
<dbReference type="InterPro" id="IPR036985">
    <property type="entry name" value="Transglutaminase-like_sf"/>
</dbReference>
<dbReference type="Pfam" id="PF00927">
    <property type="entry name" value="Transglut_C"/>
    <property type="match status" value="1"/>
</dbReference>
<evidence type="ECO:0000313" key="11">
    <source>
        <dbReference type="Ensembl" id="ENSSFOP00015002306.2"/>
    </source>
</evidence>
<accession>A0A8C9QX72</accession>
<name>A0A8C9QX72_SCLFO</name>
<dbReference type="InterPro" id="IPR050779">
    <property type="entry name" value="Transglutaminase"/>
</dbReference>
<comment type="similarity">
    <text evidence="1">Belongs to the transglutaminase superfamily. Transglutaminase family.</text>
</comment>
<dbReference type="InterPro" id="IPR014756">
    <property type="entry name" value="Ig_E-set"/>
</dbReference>
<feature type="binding site" evidence="8">
    <location>
        <position position="441"/>
    </location>
    <ligand>
        <name>Ca(2+)</name>
        <dbReference type="ChEBI" id="CHEBI:29108"/>
    </ligand>
</feature>
<dbReference type="PANTHER" id="PTHR11590:SF42">
    <property type="entry name" value="COAGULATION FACTOR XIII A CHAIN"/>
    <property type="match status" value="1"/>
</dbReference>
<dbReference type="Pfam" id="PF01841">
    <property type="entry name" value="Transglut_core"/>
    <property type="match status" value="1"/>
</dbReference>
<proteinExistence type="inferred from homology"/>
<keyword evidence="5" id="KW-0012">Acyltransferase</keyword>
<gene>
    <name evidence="11" type="primary">LOC108923479</name>
</gene>
<dbReference type="GO" id="GO:0007399">
    <property type="term" value="P:nervous system development"/>
    <property type="evidence" value="ECO:0007669"/>
    <property type="project" value="UniProtKB-ARBA"/>
</dbReference>
<dbReference type="GO" id="GO:0072378">
    <property type="term" value="P:blood coagulation, fibrin clot formation"/>
    <property type="evidence" value="ECO:0007669"/>
    <property type="project" value="TreeGrafter"/>
</dbReference>